<keyword evidence="2" id="KW-1185">Reference proteome</keyword>
<comment type="caution">
    <text evidence="1">The sequence shown here is derived from an EMBL/GenBank/DDBJ whole genome shotgun (WGS) entry which is preliminary data.</text>
</comment>
<accession>A0ABR1EIZ9</accession>
<gene>
    <name evidence="1" type="primary">Necator_chrX.g23001</name>
    <name evidence="1" type="ORF">RB195_022838</name>
</gene>
<sequence>MLGTDDKRNDKRDVQKLTEVIFLMYHDISDLYSEESFIRFNEINSEPGPSTDWLAKKKKSVLYTAYRSTRIFRFEYAPRATDLRCETKTAKES</sequence>
<evidence type="ECO:0000313" key="1">
    <source>
        <dbReference type="EMBL" id="KAK6761896.1"/>
    </source>
</evidence>
<name>A0ABR1EIZ9_NECAM</name>
<protein>
    <submittedName>
        <fullName evidence="1">Uncharacterized protein</fullName>
    </submittedName>
</protein>
<reference evidence="1 2" key="1">
    <citation type="submission" date="2023-08" db="EMBL/GenBank/DDBJ databases">
        <title>A Necator americanus chromosomal reference genome.</title>
        <authorList>
            <person name="Ilik V."/>
            <person name="Petrzelkova K.J."/>
            <person name="Pardy F."/>
            <person name="Fuh T."/>
            <person name="Niatou-Singa F.S."/>
            <person name="Gouil Q."/>
            <person name="Baker L."/>
            <person name="Ritchie M.E."/>
            <person name="Jex A.R."/>
            <person name="Gazzola D."/>
            <person name="Li H."/>
            <person name="Toshio Fujiwara R."/>
            <person name="Zhan B."/>
            <person name="Aroian R.V."/>
            <person name="Pafco B."/>
            <person name="Schwarz E.M."/>
        </authorList>
    </citation>
    <scope>NUCLEOTIDE SEQUENCE [LARGE SCALE GENOMIC DNA]</scope>
    <source>
        <strain evidence="1 2">Aroian</strain>
        <tissue evidence="1">Whole animal</tissue>
    </source>
</reference>
<evidence type="ECO:0000313" key="2">
    <source>
        <dbReference type="Proteomes" id="UP001303046"/>
    </source>
</evidence>
<organism evidence="1 2">
    <name type="scientific">Necator americanus</name>
    <name type="common">Human hookworm</name>
    <dbReference type="NCBI Taxonomy" id="51031"/>
    <lineage>
        <taxon>Eukaryota</taxon>
        <taxon>Metazoa</taxon>
        <taxon>Ecdysozoa</taxon>
        <taxon>Nematoda</taxon>
        <taxon>Chromadorea</taxon>
        <taxon>Rhabditida</taxon>
        <taxon>Rhabditina</taxon>
        <taxon>Rhabditomorpha</taxon>
        <taxon>Strongyloidea</taxon>
        <taxon>Ancylostomatidae</taxon>
        <taxon>Bunostominae</taxon>
        <taxon>Necator</taxon>
    </lineage>
</organism>
<proteinExistence type="predicted"/>
<dbReference type="Proteomes" id="UP001303046">
    <property type="component" value="Unassembled WGS sequence"/>
</dbReference>
<dbReference type="EMBL" id="JAVFWL010000006">
    <property type="protein sequence ID" value="KAK6761896.1"/>
    <property type="molecule type" value="Genomic_DNA"/>
</dbReference>